<keyword evidence="2" id="KW-1185">Reference proteome</keyword>
<dbReference type="EMBL" id="FOJG01000002">
    <property type="protein sequence ID" value="SEW51575.1"/>
    <property type="molecule type" value="Genomic_DNA"/>
</dbReference>
<dbReference type="OrthoDB" id="9980856at2"/>
<sequence>MFKMRLLKLFCTILCLISCSERQSRKEGSNNLIYKTCSLLIECPNNTSYYSISFNYQGEGIVGFCFEKRDTINYSIQKNDSLIKLIAFHLTSDDKRHVDSLLINIPLLKNDNKKLSHDSFKYTLKLDNLVKSENVSDTNLYGILKIIKNNFPKEAKHYDFCGFFEAFSYTKISSEK</sequence>
<dbReference type="AlphaFoldDB" id="A0A1I0S783"/>
<evidence type="ECO:0000313" key="2">
    <source>
        <dbReference type="Proteomes" id="UP000199310"/>
    </source>
</evidence>
<reference evidence="2" key="1">
    <citation type="submission" date="2016-10" db="EMBL/GenBank/DDBJ databases">
        <authorList>
            <person name="Varghese N."/>
            <person name="Submissions S."/>
        </authorList>
    </citation>
    <scope>NUCLEOTIDE SEQUENCE [LARGE SCALE GENOMIC DNA]</scope>
    <source>
        <strain evidence="2">DSM 3695</strain>
    </source>
</reference>
<proteinExistence type="predicted"/>
<evidence type="ECO:0000313" key="1">
    <source>
        <dbReference type="EMBL" id="SEW51575.1"/>
    </source>
</evidence>
<protein>
    <submittedName>
        <fullName evidence="1">Uncharacterized protein</fullName>
    </submittedName>
</protein>
<dbReference type="RefSeq" id="WP_089897943.1">
    <property type="nucleotide sequence ID" value="NZ_FOJG01000002.1"/>
</dbReference>
<gene>
    <name evidence="1" type="ORF">SAMN04488122_4331</name>
</gene>
<name>A0A1I0S783_9BACT</name>
<dbReference type="STRING" id="29529.SAMN04488122_4331"/>
<accession>A0A1I0S783</accession>
<organism evidence="1 2">
    <name type="scientific">Chitinophaga arvensicola</name>
    <dbReference type="NCBI Taxonomy" id="29529"/>
    <lineage>
        <taxon>Bacteria</taxon>
        <taxon>Pseudomonadati</taxon>
        <taxon>Bacteroidota</taxon>
        <taxon>Chitinophagia</taxon>
        <taxon>Chitinophagales</taxon>
        <taxon>Chitinophagaceae</taxon>
        <taxon>Chitinophaga</taxon>
    </lineage>
</organism>
<dbReference type="Proteomes" id="UP000199310">
    <property type="component" value="Unassembled WGS sequence"/>
</dbReference>